<feature type="domain" description="FAD-dependent protein C-terminal" evidence="2">
    <location>
        <begin position="287"/>
        <end position="481"/>
    </location>
</feature>
<dbReference type="GO" id="GO:0016491">
    <property type="term" value="F:oxidoreductase activity"/>
    <property type="evidence" value="ECO:0007669"/>
    <property type="project" value="InterPro"/>
</dbReference>
<dbReference type="Gene3D" id="3.50.50.60">
    <property type="entry name" value="FAD/NAD(P)-binding domain"/>
    <property type="match status" value="2"/>
</dbReference>
<dbReference type="SUPFAM" id="SSF51905">
    <property type="entry name" value="FAD/NAD(P)-binding domain"/>
    <property type="match status" value="1"/>
</dbReference>
<dbReference type="PANTHER" id="PTHR42842">
    <property type="entry name" value="FAD/NAD(P)-BINDING OXIDOREDUCTASE"/>
    <property type="match status" value="1"/>
</dbReference>
<proteinExistence type="predicted"/>
<evidence type="ECO:0000259" key="2">
    <source>
        <dbReference type="Pfam" id="PF21688"/>
    </source>
</evidence>
<evidence type="ECO:0000313" key="3">
    <source>
        <dbReference type="EMBL" id="SHE72221.1"/>
    </source>
</evidence>
<evidence type="ECO:0000313" key="4">
    <source>
        <dbReference type="Proteomes" id="UP000184251"/>
    </source>
</evidence>
<reference evidence="3 4" key="1">
    <citation type="submission" date="2016-11" db="EMBL/GenBank/DDBJ databases">
        <authorList>
            <person name="Jaros S."/>
            <person name="Januszkiewicz K."/>
            <person name="Wedrychowicz H."/>
        </authorList>
    </citation>
    <scope>NUCLEOTIDE SEQUENCE [LARGE SCALE GENOMIC DNA]</scope>
    <source>
        <strain evidence="3 4">DSM 14828</strain>
    </source>
</reference>
<dbReference type="InterPro" id="IPR023753">
    <property type="entry name" value="FAD/NAD-binding_dom"/>
</dbReference>
<dbReference type="InterPro" id="IPR049516">
    <property type="entry name" value="FAD-depend_C"/>
</dbReference>
<sequence length="541" mass="59911">MTYNYIVKNVKINLEEHPKDLGDFLPSLLRIKPKQIKGWKIKSKSIDARKKDKEGIYIVYSFIIEATNRIEIDKRAKHTLEKWAVEIANNGSCNTMKKPENPPIVIGFGPAGIFAALKLAQAGLEPRVFERGERLEDRVGDVKEFWEKGLLNGESNVQFGEGGAGTFSDGKLTTRTNSPINDEILRCFVKFGAPEEILYLNKPHIGTDKLRKVIVGIRKHIESLGGKIMFNSKVTDIIVVDGKAIGVEVNEEEKYQSNDIIAATGHSAGDIYKMFIDKGMFVEPKGFAIGLRIEHLREMIDKTQYGKYRNNPILGAASYQLAYRDISGRGVYSFCMCPGGEVVGASSEVESIVVNGMSYHERKGKNSNSAIVVTINPDDYGNTPEKALEFAAHWEKRAYVVGGGCYKAPIQTVGDFLQRKKSVSLGEVEPTYRPGTTFSDLEECLPGYVTDPIRNALTDFNKKIEGFSRWDSVLTGVETRTSAPVRVTRNNQSRESINISNLYPTGEGAGYAGGIISAAVDGIKTADAIIENYKIKQKIFP</sequence>
<protein>
    <recommendedName>
        <fullName evidence="5">FAD/NAD(P)-binding domain-containing protein</fullName>
    </recommendedName>
</protein>
<dbReference type="EMBL" id="FQTU01000006">
    <property type="protein sequence ID" value="SHE72221.1"/>
    <property type="molecule type" value="Genomic_DNA"/>
</dbReference>
<dbReference type="Gene3D" id="3.30.70.2700">
    <property type="match status" value="1"/>
</dbReference>
<dbReference type="PANTHER" id="PTHR42842:SF3">
    <property type="entry name" value="FAD_NAD(P)-BINDING OXIDOREDUCTASE FAMILY PROTEIN"/>
    <property type="match status" value="1"/>
</dbReference>
<dbReference type="Pfam" id="PF21688">
    <property type="entry name" value="FAD-depend_C"/>
    <property type="match status" value="1"/>
</dbReference>
<organism evidence="3 4">
    <name type="scientific">Alkalibacter saccharofermentans DSM 14828</name>
    <dbReference type="NCBI Taxonomy" id="1120975"/>
    <lineage>
        <taxon>Bacteria</taxon>
        <taxon>Bacillati</taxon>
        <taxon>Bacillota</taxon>
        <taxon>Clostridia</taxon>
        <taxon>Eubacteriales</taxon>
        <taxon>Eubacteriaceae</taxon>
        <taxon>Alkalibacter</taxon>
    </lineage>
</organism>
<keyword evidence="4" id="KW-1185">Reference proteome</keyword>
<dbReference type="Proteomes" id="UP000184251">
    <property type="component" value="Unassembled WGS sequence"/>
</dbReference>
<dbReference type="Pfam" id="PF07992">
    <property type="entry name" value="Pyr_redox_2"/>
    <property type="match status" value="1"/>
</dbReference>
<accession>A0A1M4VSX2</accession>
<dbReference type="AlphaFoldDB" id="A0A1M4VSX2"/>
<gene>
    <name evidence="3" type="ORF">SAMN02746064_01050</name>
</gene>
<dbReference type="STRING" id="1120975.SAMN02746064_01050"/>
<feature type="domain" description="FAD/NAD(P)-binding" evidence="1">
    <location>
        <begin position="104"/>
        <end position="268"/>
    </location>
</feature>
<dbReference type="OrthoDB" id="9772594at2"/>
<dbReference type="PIRSF" id="PIRSF038984">
    <property type="entry name" value="FAD_binding_protein"/>
    <property type="match status" value="1"/>
</dbReference>
<dbReference type="RefSeq" id="WP_073270039.1">
    <property type="nucleotide sequence ID" value="NZ_FQTU01000006.1"/>
</dbReference>
<name>A0A1M4VSX2_9FIRM</name>
<dbReference type="InterPro" id="IPR036188">
    <property type="entry name" value="FAD/NAD-bd_sf"/>
</dbReference>
<dbReference type="PRINTS" id="PR00411">
    <property type="entry name" value="PNDRDTASEI"/>
</dbReference>
<evidence type="ECO:0008006" key="5">
    <source>
        <dbReference type="Google" id="ProtNLM"/>
    </source>
</evidence>
<dbReference type="InterPro" id="IPR028348">
    <property type="entry name" value="FAD-binding_protein"/>
</dbReference>
<evidence type="ECO:0000259" key="1">
    <source>
        <dbReference type="Pfam" id="PF07992"/>
    </source>
</evidence>